<dbReference type="RefSeq" id="WP_149105641.1">
    <property type="nucleotide sequence ID" value="NZ_JBHLWO010000002.1"/>
</dbReference>
<evidence type="ECO:0000313" key="8">
    <source>
        <dbReference type="EMBL" id="MFC0318838.1"/>
    </source>
</evidence>
<comment type="subcellular location">
    <subcellularLocation>
        <location evidence="1">Cell membrane</location>
        <topology evidence="1">Multi-pass membrane protein</topology>
    </subcellularLocation>
</comment>
<evidence type="ECO:0000256" key="1">
    <source>
        <dbReference type="ARBA" id="ARBA00004651"/>
    </source>
</evidence>
<evidence type="ECO:0000256" key="7">
    <source>
        <dbReference type="SAM" id="Phobius"/>
    </source>
</evidence>
<dbReference type="PIRSF" id="PIRSF019239">
    <property type="entry name" value="MrpE"/>
    <property type="match status" value="1"/>
</dbReference>
<accession>A0ABV6HLK4</accession>
<protein>
    <submittedName>
        <fullName evidence="8">Na+/H+ antiporter subunit E</fullName>
    </submittedName>
</protein>
<keyword evidence="9" id="KW-1185">Reference proteome</keyword>
<comment type="similarity">
    <text evidence="2">Belongs to the CPA3 antiporters (TC 2.A.63) subunit E family.</text>
</comment>
<proteinExistence type="inferred from homology"/>
<feature type="transmembrane region" description="Helical" evidence="7">
    <location>
        <begin position="31"/>
        <end position="51"/>
    </location>
</feature>
<gene>
    <name evidence="8" type="ORF">ACFFI0_10985</name>
</gene>
<name>A0ABV6HLK4_9SPHI</name>
<keyword evidence="3" id="KW-1003">Cell membrane</keyword>
<evidence type="ECO:0000313" key="9">
    <source>
        <dbReference type="Proteomes" id="UP001589774"/>
    </source>
</evidence>
<evidence type="ECO:0000256" key="2">
    <source>
        <dbReference type="ARBA" id="ARBA00006228"/>
    </source>
</evidence>
<comment type="caution">
    <text evidence="8">The sequence shown here is derived from an EMBL/GenBank/DDBJ whole genome shotgun (WGS) entry which is preliminary data.</text>
</comment>
<dbReference type="Proteomes" id="UP001589774">
    <property type="component" value="Unassembled WGS sequence"/>
</dbReference>
<evidence type="ECO:0000256" key="4">
    <source>
        <dbReference type="ARBA" id="ARBA00022692"/>
    </source>
</evidence>
<reference evidence="8 9" key="1">
    <citation type="submission" date="2024-09" db="EMBL/GenBank/DDBJ databases">
        <authorList>
            <person name="Sun Q."/>
            <person name="Mori K."/>
        </authorList>
    </citation>
    <scope>NUCLEOTIDE SEQUENCE [LARGE SCALE GENOMIC DNA]</scope>
    <source>
        <strain evidence="8 9">CCM 7765</strain>
    </source>
</reference>
<organism evidence="8 9">
    <name type="scientific">Olivibacter oleidegradans</name>
    <dbReference type="NCBI Taxonomy" id="760123"/>
    <lineage>
        <taxon>Bacteria</taxon>
        <taxon>Pseudomonadati</taxon>
        <taxon>Bacteroidota</taxon>
        <taxon>Sphingobacteriia</taxon>
        <taxon>Sphingobacteriales</taxon>
        <taxon>Sphingobacteriaceae</taxon>
        <taxon>Olivibacter</taxon>
    </lineage>
</organism>
<sequence length="193" mass="22318">MFILFIIHLLVSFYASYWILEKITFVPETAGGALLAFLFSYTVFWGLLSVFQRRYFKLVIQLMYLLKYFIKEFIRSNVRLTKEIITPRINLRPAVVKVPLSLHSDMEIMILTNISNLTPGTLIVGISDDKRYFFVHTIYLEGGSLPSFKQYMQEGFEKRLLQIAALSKGVNTIQTSGKGDNEVMKKINKTKKQ</sequence>
<dbReference type="PANTHER" id="PTHR34584:SF1">
    <property type="entry name" value="NA(+)_H(+) ANTIPORTER SUBUNIT E1"/>
    <property type="match status" value="1"/>
</dbReference>
<keyword evidence="4 7" id="KW-0812">Transmembrane</keyword>
<evidence type="ECO:0000256" key="6">
    <source>
        <dbReference type="ARBA" id="ARBA00023136"/>
    </source>
</evidence>
<evidence type="ECO:0000256" key="3">
    <source>
        <dbReference type="ARBA" id="ARBA00022475"/>
    </source>
</evidence>
<dbReference type="InterPro" id="IPR002758">
    <property type="entry name" value="Cation_antiport_E"/>
</dbReference>
<keyword evidence="5 7" id="KW-1133">Transmembrane helix</keyword>
<dbReference type="PANTHER" id="PTHR34584">
    <property type="entry name" value="NA(+)/H(+) ANTIPORTER SUBUNIT E1"/>
    <property type="match status" value="1"/>
</dbReference>
<keyword evidence="6 7" id="KW-0472">Membrane</keyword>
<evidence type="ECO:0000256" key="5">
    <source>
        <dbReference type="ARBA" id="ARBA00022989"/>
    </source>
</evidence>
<dbReference type="EMBL" id="JBHLWO010000002">
    <property type="protein sequence ID" value="MFC0318838.1"/>
    <property type="molecule type" value="Genomic_DNA"/>
</dbReference>
<dbReference type="Pfam" id="PF01899">
    <property type="entry name" value="MNHE"/>
    <property type="match status" value="1"/>
</dbReference>